<keyword evidence="2" id="KW-1185">Reference proteome</keyword>
<proteinExistence type="predicted"/>
<accession>A0A7X6B830</accession>
<protein>
    <submittedName>
        <fullName evidence="1">Uncharacterized protein</fullName>
    </submittedName>
</protein>
<name>A0A7X6B830_9SPHN</name>
<dbReference type="RefSeq" id="WP_167919188.1">
    <property type="nucleotide sequence ID" value="NZ_JAATIT010000001.1"/>
</dbReference>
<dbReference type="Proteomes" id="UP000535078">
    <property type="component" value="Unassembled WGS sequence"/>
</dbReference>
<evidence type="ECO:0000313" key="2">
    <source>
        <dbReference type="Proteomes" id="UP000535078"/>
    </source>
</evidence>
<dbReference type="EMBL" id="JAATIT010000001">
    <property type="protein sequence ID" value="NJB88352.1"/>
    <property type="molecule type" value="Genomic_DNA"/>
</dbReference>
<comment type="caution">
    <text evidence="1">The sequence shown here is derived from an EMBL/GenBank/DDBJ whole genome shotgun (WGS) entry which is preliminary data.</text>
</comment>
<organism evidence="1 2">
    <name type="scientific">Sphingopyxis italica</name>
    <dbReference type="NCBI Taxonomy" id="1129133"/>
    <lineage>
        <taxon>Bacteria</taxon>
        <taxon>Pseudomonadati</taxon>
        <taxon>Pseudomonadota</taxon>
        <taxon>Alphaproteobacteria</taxon>
        <taxon>Sphingomonadales</taxon>
        <taxon>Sphingomonadaceae</taxon>
        <taxon>Sphingopyxis</taxon>
    </lineage>
</organism>
<evidence type="ECO:0000313" key="1">
    <source>
        <dbReference type="EMBL" id="NJB88352.1"/>
    </source>
</evidence>
<sequence length="123" mass="14484">MVVDKMKLFEDARKRWPCRFRVTPTDGTPCFEADPALAAVYRSIEASCNPVGAWTAGDEWRKLANWSFHQALWQVAEQVSEERSVHREEVSFDAFDHWMRFNLSDEMWKPEREAYEASPTHFQ</sequence>
<gene>
    <name evidence="1" type="ORF">GGR90_000504</name>
</gene>
<reference evidence="1 2" key="1">
    <citation type="submission" date="2020-03" db="EMBL/GenBank/DDBJ databases">
        <title>Genomic Encyclopedia of Type Strains, Phase IV (KMG-IV): sequencing the most valuable type-strain genomes for metagenomic binning, comparative biology and taxonomic classification.</title>
        <authorList>
            <person name="Goeker M."/>
        </authorList>
    </citation>
    <scope>NUCLEOTIDE SEQUENCE [LARGE SCALE GENOMIC DNA]</scope>
    <source>
        <strain evidence="1 2">DSM 25229</strain>
    </source>
</reference>
<dbReference type="AlphaFoldDB" id="A0A7X6B830"/>